<dbReference type="OrthoDB" id="1743802at2759"/>
<dbReference type="RefSeq" id="XP_034011188.1">
    <property type="nucleotide sequence ID" value="XM_034156845.1"/>
</dbReference>
<dbReference type="GO" id="GO:0042273">
    <property type="term" value="P:ribosomal large subunit biogenesis"/>
    <property type="evidence" value="ECO:0007669"/>
    <property type="project" value="InterPro"/>
</dbReference>
<dbReference type="Proteomes" id="UP000449547">
    <property type="component" value="Unassembled WGS sequence"/>
</dbReference>
<dbReference type="InterPro" id="IPR037650">
    <property type="entry name" value="Loc1"/>
</dbReference>
<proteinExistence type="inferred from homology"/>
<evidence type="ECO:0000256" key="6">
    <source>
        <dbReference type="ARBA" id="ARBA00022517"/>
    </source>
</evidence>
<evidence type="ECO:0000313" key="11">
    <source>
        <dbReference type="EMBL" id="KAA8899977.1"/>
    </source>
</evidence>
<feature type="compositionally biased region" description="Basic residues" evidence="10">
    <location>
        <begin position="1"/>
        <end position="10"/>
    </location>
</feature>
<keyword evidence="9" id="KW-0539">Nucleus</keyword>
<dbReference type="PANTHER" id="PTHR28028:SF1">
    <property type="entry name" value="60S RIBOSOMAL SUBUNIT ASSEMBLY_EXPORT PROTEIN LOC1"/>
    <property type="match status" value="1"/>
</dbReference>
<keyword evidence="12" id="KW-1185">Reference proteome</keyword>
<comment type="subcellular location">
    <subcellularLocation>
        <location evidence="1">Nucleus</location>
        <location evidence="1">Nucleolus</location>
    </subcellularLocation>
</comment>
<keyword evidence="6" id="KW-0690">Ribosome biogenesis</keyword>
<sequence>MVHRQSKTAKRSATQNKKRENESEVYSDGAARNLMASTPKLTPKKEKRAPSKEAIKKREAKIRLYGATNGTKYSETQLAVPQLNMAVTPGVKAKRGKKGKVFVDDHDSLLMNRLVKSINDKYDSVNESKLEKSKRLEDLRALKRQELERKEQAKQDKLEGKKSELRSKASVARAARRKSAKARRKEEEGDGDDDNESAPKRKKVSFA</sequence>
<evidence type="ECO:0000256" key="4">
    <source>
        <dbReference type="ARBA" id="ARBA00020853"/>
    </source>
</evidence>
<evidence type="ECO:0000256" key="7">
    <source>
        <dbReference type="ARBA" id="ARBA00022816"/>
    </source>
</evidence>
<feature type="compositionally biased region" description="Basic and acidic residues" evidence="10">
    <location>
        <begin position="146"/>
        <end position="167"/>
    </location>
</feature>
<comment type="caution">
    <text evidence="11">The sequence shown here is derived from an EMBL/GenBank/DDBJ whole genome shotgun (WGS) entry which is preliminary data.</text>
</comment>
<protein>
    <recommendedName>
        <fullName evidence="3">60S ribosomal subunit assembly/export protein LOC1</fullName>
    </recommendedName>
    <alternativeName>
        <fullName evidence="4">60S ribosomal subunit assembly/export protein loc1</fullName>
    </alternativeName>
</protein>
<evidence type="ECO:0000256" key="10">
    <source>
        <dbReference type="SAM" id="MobiDB-lite"/>
    </source>
</evidence>
<comment type="similarity">
    <text evidence="2">Belongs to the LOC1 family.</text>
</comment>
<dbReference type="GO" id="GO:0003729">
    <property type="term" value="F:mRNA binding"/>
    <property type="evidence" value="ECO:0007669"/>
    <property type="project" value="InterPro"/>
</dbReference>
<evidence type="ECO:0000256" key="5">
    <source>
        <dbReference type="ARBA" id="ARBA00022448"/>
    </source>
</evidence>
<dbReference type="PANTHER" id="PTHR28028">
    <property type="entry name" value="60S RIBOSOMAL SUBUNIT ASSEMBLY/EXPORT PROTEIN LOC1"/>
    <property type="match status" value="1"/>
</dbReference>
<name>A0A642UJ28_DIURU</name>
<keyword evidence="7" id="KW-0509">mRNA transport</keyword>
<dbReference type="GO" id="GO:0005730">
    <property type="term" value="C:nucleolus"/>
    <property type="evidence" value="ECO:0007669"/>
    <property type="project" value="UniProtKB-SubCell"/>
</dbReference>
<dbReference type="GO" id="GO:0008298">
    <property type="term" value="P:intracellular mRNA localization"/>
    <property type="evidence" value="ECO:0007669"/>
    <property type="project" value="TreeGrafter"/>
</dbReference>
<organism evidence="11 12">
    <name type="scientific">Diutina rugosa</name>
    <name type="common">Yeast</name>
    <name type="synonym">Candida rugosa</name>
    <dbReference type="NCBI Taxonomy" id="5481"/>
    <lineage>
        <taxon>Eukaryota</taxon>
        <taxon>Fungi</taxon>
        <taxon>Dikarya</taxon>
        <taxon>Ascomycota</taxon>
        <taxon>Saccharomycotina</taxon>
        <taxon>Pichiomycetes</taxon>
        <taxon>Debaryomycetaceae</taxon>
        <taxon>Diutina</taxon>
    </lineage>
</organism>
<dbReference type="GO" id="GO:0030687">
    <property type="term" value="C:preribosome, large subunit precursor"/>
    <property type="evidence" value="ECO:0007669"/>
    <property type="project" value="TreeGrafter"/>
</dbReference>
<dbReference type="EMBL" id="SWFT01000119">
    <property type="protein sequence ID" value="KAA8899977.1"/>
    <property type="molecule type" value="Genomic_DNA"/>
</dbReference>
<dbReference type="GO" id="GO:0051028">
    <property type="term" value="P:mRNA transport"/>
    <property type="evidence" value="ECO:0007669"/>
    <property type="project" value="UniProtKB-KW"/>
</dbReference>
<evidence type="ECO:0000256" key="3">
    <source>
        <dbReference type="ARBA" id="ARBA00019670"/>
    </source>
</evidence>
<evidence type="ECO:0000256" key="9">
    <source>
        <dbReference type="ARBA" id="ARBA00023242"/>
    </source>
</evidence>
<reference evidence="11 12" key="1">
    <citation type="submission" date="2019-07" db="EMBL/GenBank/DDBJ databases">
        <title>Genome assembly of two rare yeast pathogens: Diutina rugosa and Trichomonascus ciferrii.</title>
        <authorList>
            <person name="Mixao V."/>
            <person name="Saus E."/>
            <person name="Hansen A."/>
            <person name="Lass-Flor C."/>
            <person name="Gabaldon T."/>
        </authorList>
    </citation>
    <scope>NUCLEOTIDE SEQUENCE [LARGE SCALE GENOMIC DNA]</scope>
    <source>
        <strain evidence="11 12">CBS 613</strain>
    </source>
</reference>
<feature type="compositionally biased region" description="Basic residues" evidence="10">
    <location>
        <begin position="174"/>
        <end position="183"/>
    </location>
</feature>
<dbReference type="GeneID" id="54782669"/>
<gene>
    <name evidence="11" type="ORF">DIURU_004018</name>
</gene>
<keyword evidence="5" id="KW-0813">Transport</keyword>
<evidence type="ECO:0000256" key="1">
    <source>
        <dbReference type="ARBA" id="ARBA00004604"/>
    </source>
</evidence>
<accession>A0A642UJ28</accession>
<evidence type="ECO:0000256" key="8">
    <source>
        <dbReference type="ARBA" id="ARBA00023054"/>
    </source>
</evidence>
<evidence type="ECO:0000256" key="2">
    <source>
        <dbReference type="ARBA" id="ARBA00008132"/>
    </source>
</evidence>
<dbReference type="OMA" id="RESMNTI"/>
<dbReference type="VEuPathDB" id="FungiDB:DIURU_004018"/>
<dbReference type="AlphaFoldDB" id="A0A642UJ28"/>
<keyword evidence="8" id="KW-0175">Coiled coil</keyword>
<feature type="region of interest" description="Disordered" evidence="10">
    <location>
        <begin position="146"/>
        <end position="207"/>
    </location>
</feature>
<feature type="region of interest" description="Disordered" evidence="10">
    <location>
        <begin position="1"/>
        <end position="56"/>
    </location>
</feature>
<evidence type="ECO:0000313" key="12">
    <source>
        <dbReference type="Proteomes" id="UP000449547"/>
    </source>
</evidence>